<feature type="transmembrane region" description="Helical" evidence="9">
    <location>
        <begin position="268"/>
        <end position="294"/>
    </location>
</feature>
<keyword evidence="6 9" id="KW-0472">Membrane</keyword>
<keyword evidence="3" id="KW-1003">Cell membrane</keyword>
<feature type="transmembrane region" description="Helical" evidence="9">
    <location>
        <begin position="404"/>
        <end position="423"/>
    </location>
</feature>
<feature type="transmembrane region" description="Helical" evidence="9">
    <location>
        <begin position="168"/>
        <end position="186"/>
    </location>
</feature>
<dbReference type="InterPro" id="IPR036259">
    <property type="entry name" value="MFS_trans_sf"/>
</dbReference>
<dbReference type="Gene3D" id="1.20.1720.10">
    <property type="entry name" value="Multidrug resistance protein D"/>
    <property type="match status" value="1"/>
</dbReference>
<dbReference type="InterPro" id="IPR004638">
    <property type="entry name" value="EmrB-like"/>
</dbReference>
<keyword evidence="7" id="KW-0046">Antibiotic resistance</keyword>
<dbReference type="InterPro" id="IPR020846">
    <property type="entry name" value="MFS_dom"/>
</dbReference>
<evidence type="ECO:0000256" key="9">
    <source>
        <dbReference type="SAM" id="Phobius"/>
    </source>
</evidence>
<sequence>MDQPASRRGSAVWALIITGVASFMAALDNLVVTTALPAIRDDLGGGLEELEWTVNAYTLSFAVLLMLGAALGDRFGRRRMFILGIGLFTAASAAAALAPGVGGLIAARAVQGAGAALLMPLSLTLLSAATPPARRGAIFGVWGAIQGLAVAMGPLIGGAVTEHISWQWIFWLNIPLGIALIPLSRARLLESRGPNGRLDVLGTVLASLGLLGIVLSLVRGNAQGWGSPQILLGFTAGAALLVGFVLYERRAPQPMLPLRLFRSRTFSAVNAASLLMSLGMFGAIFLLAQFLQLVQGYTPMQAGLRMLPWTAVPMLVAPLAGILSDRFGGRVIVATGLSLMTVGLGWFALITEPDVSYAAQVPALVISGTGMAMFFAPVASLVMGSVRSEEQGMASGANNALREIGGTLGVAVLALVFASYGGYGAPDHFVDGLVPALWVGTAALALSAIAALLVPRVRRAGGAGAATAPAEDQAADRAADVAPVTEGKAAPMAQR</sequence>
<evidence type="ECO:0000256" key="5">
    <source>
        <dbReference type="ARBA" id="ARBA00022989"/>
    </source>
</evidence>
<proteinExistence type="predicted"/>
<dbReference type="Gene3D" id="1.20.1250.20">
    <property type="entry name" value="MFS general substrate transporter like domains"/>
    <property type="match status" value="1"/>
</dbReference>
<dbReference type="Proteomes" id="UP001156389">
    <property type="component" value="Unassembled WGS sequence"/>
</dbReference>
<feature type="transmembrane region" description="Helical" evidence="9">
    <location>
        <begin position="230"/>
        <end position="247"/>
    </location>
</feature>
<evidence type="ECO:0000256" key="8">
    <source>
        <dbReference type="SAM" id="MobiDB-lite"/>
    </source>
</evidence>
<dbReference type="CDD" id="cd17321">
    <property type="entry name" value="MFS_MMR_MDR_like"/>
    <property type="match status" value="1"/>
</dbReference>
<feature type="transmembrane region" description="Helical" evidence="9">
    <location>
        <begin position="12"/>
        <end position="32"/>
    </location>
</feature>
<evidence type="ECO:0000256" key="2">
    <source>
        <dbReference type="ARBA" id="ARBA00022448"/>
    </source>
</evidence>
<feature type="transmembrane region" description="Helical" evidence="9">
    <location>
        <begin position="105"/>
        <end position="126"/>
    </location>
</feature>
<evidence type="ECO:0000256" key="7">
    <source>
        <dbReference type="ARBA" id="ARBA00023251"/>
    </source>
</evidence>
<keyword evidence="2" id="KW-0813">Transport</keyword>
<evidence type="ECO:0000256" key="4">
    <source>
        <dbReference type="ARBA" id="ARBA00022692"/>
    </source>
</evidence>
<keyword evidence="12" id="KW-1185">Reference proteome</keyword>
<evidence type="ECO:0000313" key="11">
    <source>
        <dbReference type="EMBL" id="MCT2592201.1"/>
    </source>
</evidence>
<dbReference type="PANTHER" id="PTHR42718">
    <property type="entry name" value="MAJOR FACILITATOR SUPERFAMILY MULTIDRUG TRANSPORTER MFSC"/>
    <property type="match status" value="1"/>
</dbReference>
<dbReference type="SUPFAM" id="SSF103473">
    <property type="entry name" value="MFS general substrate transporter"/>
    <property type="match status" value="1"/>
</dbReference>
<dbReference type="PANTHER" id="PTHR42718:SF42">
    <property type="entry name" value="EXPORT PROTEIN"/>
    <property type="match status" value="1"/>
</dbReference>
<feature type="transmembrane region" description="Helical" evidence="9">
    <location>
        <begin position="138"/>
        <end position="156"/>
    </location>
</feature>
<dbReference type="PRINTS" id="PR01036">
    <property type="entry name" value="TCRTETB"/>
</dbReference>
<dbReference type="NCBIfam" id="TIGR00711">
    <property type="entry name" value="efflux_EmrB"/>
    <property type="match status" value="1"/>
</dbReference>
<evidence type="ECO:0000313" key="12">
    <source>
        <dbReference type="Proteomes" id="UP001156389"/>
    </source>
</evidence>
<feature type="region of interest" description="Disordered" evidence="8">
    <location>
        <begin position="465"/>
        <end position="495"/>
    </location>
</feature>
<feature type="transmembrane region" description="Helical" evidence="9">
    <location>
        <begin position="80"/>
        <end position="99"/>
    </location>
</feature>
<dbReference type="InterPro" id="IPR011701">
    <property type="entry name" value="MFS"/>
</dbReference>
<evidence type="ECO:0000256" key="1">
    <source>
        <dbReference type="ARBA" id="ARBA00004651"/>
    </source>
</evidence>
<organism evidence="11 12">
    <name type="scientific">Streptomyces gossypii</name>
    <dbReference type="NCBI Taxonomy" id="2883101"/>
    <lineage>
        <taxon>Bacteria</taxon>
        <taxon>Bacillati</taxon>
        <taxon>Actinomycetota</taxon>
        <taxon>Actinomycetes</taxon>
        <taxon>Kitasatosporales</taxon>
        <taxon>Streptomycetaceae</taxon>
        <taxon>Streptomyces</taxon>
    </lineage>
</organism>
<evidence type="ECO:0000256" key="6">
    <source>
        <dbReference type="ARBA" id="ARBA00023136"/>
    </source>
</evidence>
<protein>
    <submittedName>
        <fullName evidence="11">DHA2 family efflux MFS transporter permease subunit</fullName>
    </submittedName>
</protein>
<feature type="domain" description="Major facilitator superfamily (MFS) profile" evidence="10">
    <location>
        <begin position="14"/>
        <end position="459"/>
    </location>
</feature>
<dbReference type="Pfam" id="PF07690">
    <property type="entry name" value="MFS_1"/>
    <property type="match status" value="1"/>
</dbReference>
<dbReference type="RefSeq" id="WP_260219526.1">
    <property type="nucleotide sequence ID" value="NZ_JAJAGO010000009.1"/>
</dbReference>
<dbReference type="EMBL" id="JAJAGO010000009">
    <property type="protein sequence ID" value="MCT2592201.1"/>
    <property type="molecule type" value="Genomic_DNA"/>
</dbReference>
<accession>A0ABT2JWI5</accession>
<keyword evidence="5 9" id="KW-1133">Transmembrane helix</keyword>
<dbReference type="PROSITE" id="PS50850">
    <property type="entry name" value="MFS"/>
    <property type="match status" value="1"/>
</dbReference>
<feature type="transmembrane region" description="Helical" evidence="9">
    <location>
        <begin position="306"/>
        <end position="324"/>
    </location>
</feature>
<evidence type="ECO:0000256" key="3">
    <source>
        <dbReference type="ARBA" id="ARBA00022475"/>
    </source>
</evidence>
<gene>
    <name evidence="11" type="ORF">LHJ74_20230</name>
</gene>
<feature type="transmembrane region" description="Helical" evidence="9">
    <location>
        <begin position="198"/>
        <end position="218"/>
    </location>
</feature>
<feature type="transmembrane region" description="Helical" evidence="9">
    <location>
        <begin position="52"/>
        <end position="71"/>
    </location>
</feature>
<feature type="transmembrane region" description="Helical" evidence="9">
    <location>
        <begin position="331"/>
        <end position="349"/>
    </location>
</feature>
<feature type="transmembrane region" description="Helical" evidence="9">
    <location>
        <begin position="435"/>
        <end position="454"/>
    </location>
</feature>
<reference evidence="11 12" key="1">
    <citation type="submission" date="2021-10" db="EMBL/GenBank/DDBJ databases">
        <title>Streptomyces gossypii sp. nov., isolated from soil collected from cotton field.</title>
        <authorList>
            <person name="Ge X."/>
            <person name="Chen X."/>
            <person name="Liu W."/>
        </authorList>
    </citation>
    <scope>NUCLEOTIDE SEQUENCE [LARGE SCALE GENOMIC DNA]</scope>
    <source>
        <strain evidence="11 12">N2-109</strain>
    </source>
</reference>
<name>A0ABT2JWI5_9ACTN</name>
<comment type="caution">
    <text evidence="11">The sequence shown here is derived from an EMBL/GenBank/DDBJ whole genome shotgun (WGS) entry which is preliminary data.</text>
</comment>
<feature type="transmembrane region" description="Helical" evidence="9">
    <location>
        <begin position="361"/>
        <end position="383"/>
    </location>
</feature>
<evidence type="ECO:0000259" key="10">
    <source>
        <dbReference type="PROSITE" id="PS50850"/>
    </source>
</evidence>
<keyword evidence="4 9" id="KW-0812">Transmembrane</keyword>
<comment type="subcellular location">
    <subcellularLocation>
        <location evidence="1">Cell membrane</location>
        <topology evidence="1">Multi-pass membrane protein</topology>
    </subcellularLocation>
</comment>